<proteinExistence type="predicted"/>
<comment type="caution">
    <text evidence="2">The sequence shown here is derived from an EMBL/GenBank/DDBJ whole genome shotgun (WGS) entry which is preliminary data.</text>
</comment>
<organism evidence="2 3">
    <name type="scientific">Candidatus Criblamydia sequanensis CRIB-18</name>
    <dbReference type="NCBI Taxonomy" id="1437425"/>
    <lineage>
        <taxon>Bacteria</taxon>
        <taxon>Pseudomonadati</taxon>
        <taxon>Chlamydiota</taxon>
        <taxon>Chlamydiia</taxon>
        <taxon>Parachlamydiales</taxon>
        <taxon>Candidatus Criblamydiaceae</taxon>
        <taxon>Candidatus Criblamydia</taxon>
    </lineage>
</organism>
<evidence type="ECO:0000313" key="3">
    <source>
        <dbReference type="Proteomes" id="UP000031552"/>
    </source>
</evidence>
<reference evidence="2" key="2">
    <citation type="submission" date="2014-09" db="EMBL/GenBank/DDBJ databases">
        <title>Criblamydia sequanensis harbors a mega-plasmid encoding arsenite resistance.</title>
        <authorList>
            <person name="Bertelli C."/>
            <person name="Goesmann A."/>
            <person name="Greub G."/>
        </authorList>
    </citation>
    <scope>NUCLEOTIDE SEQUENCE [LARGE SCALE GENOMIC DNA]</scope>
    <source>
        <strain evidence="2">CRIB-18</strain>
    </source>
</reference>
<protein>
    <submittedName>
        <fullName evidence="2">Uncharacterized protein</fullName>
    </submittedName>
</protein>
<accession>A0A090D1E1</accession>
<sequence>MHSVDVTLAPTQCGTQGNSDGAVEEVSDNKYVIDVIFKTMPDLNNTLDLVRTHLARVKQGTYHKSSTWTDEEGQTKRYFVYKTGPGSEFEVLEKNETNKARIKEIRSVAKAKLVIRVSVKEDTSEKALMI</sequence>
<name>A0A090D1E1_9BACT</name>
<evidence type="ECO:0000313" key="2">
    <source>
        <dbReference type="EMBL" id="CDR35211.1"/>
    </source>
</evidence>
<dbReference type="STRING" id="1437425.CSEC_2405"/>
<dbReference type="AlphaFoldDB" id="A0A090D1E1"/>
<dbReference type="Proteomes" id="UP000031552">
    <property type="component" value="Unassembled WGS sequence"/>
</dbReference>
<feature type="compositionally biased region" description="Polar residues" evidence="1">
    <location>
        <begin position="9"/>
        <end position="19"/>
    </location>
</feature>
<reference evidence="2" key="1">
    <citation type="submission" date="2013-12" db="EMBL/GenBank/DDBJ databases">
        <authorList>
            <person name="Linke B."/>
        </authorList>
    </citation>
    <scope>NUCLEOTIDE SEQUENCE [LARGE SCALE GENOMIC DNA]</scope>
    <source>
        <strain evidence="2">CRIB-18</strain>
    </source>
</reference>
<gene>
    <name evidence="2" type="ORF">CSEC_2405</name>
</gene>
<dbReference type="RefSeq" id="WP_041018766.1">
    <property type="nucleotide sequence ID" value="NZ_CCEJ010000015.1"/>
</dbReference>
<dbReference type="EMBL" id="CCEJ010000015">
    <property type="protein sequence ID" value="CDR35211.1"/>
    <property type="molecule type" value="Genomic_DNA"/>
</dbReference>
<feature type="region of interest" description="Disordered" evidence="1">
    <location>
        <begin position="1"/>
        <end position="21"/>
    </location>
</feature>
<keyword evidence="3" id="KW-1185">Reference proteome</keyword>
<evidence type="ECO:0000256" key="1">
    <source>
        <dbReference type="SAM" id="MobiDB-lite"/>
    </source>
</evidence>